<evidence type="ECO:0000256" key="9">
    <source>
        <dbReference type="SAM" id="Phobius"/>
    </source>
</evidence>
<dbReference type="GO" id="GO:0016020">
    <property type="term" value="C:membrane"/>
    <property type="evidence" value="ECO:0007669"/>
    <property type="project" value="UniProtKB-SubCell"/>
</dbReference>
<dbReference type="PANTHER" id="PTHR11403">
    <property type="entry name" value="CYTOCHROME C OXIDASE SUBUNIT III"/>
    <property type="match status" value="1"/>
</dbReference>
<evidence type="ECO:0000256" key="5">
    <source>
        <dbReference type="ARBA" id="ARBA00022967"/>
    </source>
</evidence>
<sequence length="267" mass="30754">MVNKGFVSLGNHLVLESSNPIKLSVTLVSVMVGFIISCNYLIHSLFWCSVFTLSLIVVSWVWSAVEESMGGSHSKLTLKGFRVGLVMFILSEIWFFIGFFWAYFHICWCPSEDLGGAWPPHEFGATMPDPWSIPALNTVLLLSSGGTVTLAHYYHYLGEFSKAQEFLLYTIFLGVVFFFCQVFEYQVLRTSMESGYYGSIFYLLTGFHGFHVVLGTIMLIVCWFRFGNANMTVARHFGFEFSVWYWHFVDVVWVFVFFLLYYYGYVL</sequence>
<dbReference type="PROSITE" id="PS50253">
    <property type="entry name" value="COX3"/>
    <property type="match status" value="1"/>
</dbReference>
<feature type="transmembrane region" description="Helical" evidence="9">
    <location>
        <begin position="166"/>
        <end position="188"/>
    </location>
</feature>
<evidence type="ECO:0000256" key="3">
    <source>
        <dbReference type="ARBA" id="ARBA00015944"/>
    </source>
</evidence>
<dbReference type="InterPro" id="IPR013833">
    <property type="entry name" value="Cyt_c_oxidase_su3_a-hlx"/>
</dbReference>
<evidence type="ECO:0000256" key="2">
    <source>
        <dbReference type="ARBA" id="ARBA00010581"/>
    </source>
</evidence>
<dbReference type="SUPFAM" id="SSF81452">
    <property type="entry name" value="Cytochrome c oxidase subunit III-like"/>
    <property type="match status" value="1"/>
</dbReference>
<evidence type="ECO:0000256" key="7">
    <source>
        <dbReference type="ARBA" id="ARBA00023136"/>
    </source>
</evidence>
<comment type="similarity">
    <text evidence="2 8">Belongs to the cytochrome c oxidase subunit 3 family.</text>
</comment>
<evidence type="ECO:0000256" key="6">
    <source>
        <dbReference type="ARBA" id="ARBA00022989"/>
    </source>
</evidence>
<geneLocation type="mitochondrion" evidence="11"/>
<dbReference type="InterPro" id="IPR024791">
    <property type="entry name" value="Cyt_c/ubiquinol_Oxase_su3"/>
</dbReference>
<keyword evidence="4 8" id="KW-0812">Transmembrane</keyword>
<dbReference type="PANTHER" id="PTHR11403:SF7">
    <property type="entry name" value="CYTOCHROME C OXIDASE SUBUNIT 3"/>
    <property type="match status" value="1"/>
</dbReference>
<name>A0A7G5XUL5_9PLAT</name>
<feature type="transmembrane region" description="Helical" evidence="9">
    <location>
        <begin position="83"/>
        <end position="104"/>
    </location>
</feature>
<evidence type="ECO:0000256" key="1">
    <source>
        <dbReference type="ARBA" id="ARBA00004141"/>
    </source>
</evidence>
<evidence type="ECO:0000256" key="8">
    <source>
        <dbReference type="RuleBase" id="RU003375"/>
    </source>
</evidence>
<dbReference type="Gene3D" id="1.20.120.80">
    <property type="entry name" value="Cytochrome c oxidase, subunit III, four-helix bundle"/>
    <property type="match status" value="1"/>
</dbReference>
<reference evidence="11" key="1">
    <citation type="journal article" date="2020" name="Int. J. Biol. Macromol.">
        <title>The first mitochondrial genomes of endosymbiotic rhabdocoels illustrate evolutionary relaxation of atp8 and genome plasticity in flatworms.</title>
        <authorList>
            <person name="Monnens M."/>
            <person name="Thijs S."/>
            <person name="Briscoe A.G."/>
            <person name="Clark M."/>
            <person name="Frost E.J."/>
            <person name="Littlewood D.T.J."/>
            <person name="Sewell M."/>
            <person name="Smeets K."/>
            <person name="Artois T."/>
            <person name="Vanhove M.P.M."/>
        </authorList>
    </citation>
    <scope>NUCLEOTIDE SEQUENCE</scope>
    <source>
        <strain evidence="11">DH_10</strain>
    </source>
</reference>
<protein>
    <recommendedName>
        <fullName evidence="3 8">Cytochrome c oxidase subunit 3</fullName>
    </recommendedName>
</protein>
<evidence type="ECO:0000256" key="4">
    <source>
        <dbReference type="ARBA" id="ARBA00022692"/>
    </source>
</evidence>
<dbReference type="CDD" id="cd01665">
    <property type="entry name" value="Cyt_c_Oxidase_III"/>
    <property type="match status" value="1"/>
</dbReference>
<keyword evidence="5" id="KW-1278">Translocase</keyword>
<dbReference type="GO" id="GO:0004129">
    <property type="term" value="F:cytochrome-c oxidase activity"/>
    <property type="evidence" value="ECO:0007669"/>
    <property type="project" value="InterPro"/>
</dbReference>
<evidence type="ECO:0000313" key="11">
    <source>
        <dbReference type="EMBL" id="QNA49650.1"/>
    </source>
</evidence>
<comment type="subcellular location">
    <subcellularLocation>
        <location evidence="1">Membrane</location>
        <topology evidence="1">Multi-pass membrane protein</topology>
    </subcellularLocation>
</comment>
<dbReference type="InterPro" id="IPR033945">
    <property type="entry name" value="Cyt_c_oxase_su3_dom"/>
</dbReference>
<dbReference type="AlphaFoldDB" id="A0A7G5XUL5"/>
<gene>
    <name evidence="11" type="primary">cox3</name>
</gene>
<dbReference type="InterPro" id="IPR000298">
    <property type="entry name" value="Cyt_c_oxidase-like_su3"/>
</dbReference>
<keyword evidence="6 9" id="KW-1133">Transmembrane helix</keyword>
<proteinExistence type="inferred from homology"/>
<comment type="function">
    <text evidence="8">Component of the cytochrome c oxidase, the last enzyme in the mitochondrial electron transport chain which drives oxidative phosphorylation. The respiratory chain contains 3 multisubunit complexes succinate dehydrogenase (complex II, CII), ubiquinol-cytochrome c oxidoreductase (cytochrome b-c1 complex, complex III, CIII) and cytochrome c oxidase (complex IV, CIV), that cooperate to transfer electrons derived from NADH and succinate to molecular oxygen, creating an electrochemical gradient over the inner membrane that drives transmembrane transport and the ATP synthase. Cytochrome c oxidase is the component of the respiratory chain that catalyzes the reduction of oxygen to water. Electrons originating from reduced cytochrome c in the intermembrane space (IMS) are transferred via the dinuclear copper A center (CU(A)) of subunit 2 and heme A of subunit 1 to the active site in subunit 1, a binuclear center (BNC) formed by heme A3 and copper B (CU(B)). The BNC reduces molecular oxygen to 2 water molecules using 4 electrons from cytochrome c in the IMS and 4 protons from the mitochondrial matrix.</text>
</comment>
<organism evidence="11">
    <name type="scientific">Syndesmis echinorum</name>
    <dbReference type="NCBI Taxonomy" id="2019369"/>
    <lineage>
        <taxon>Eukaryota</taxon>
        <taxon>Metazoa</taxon>
        <taxon>Spiralia</taxon>
        <taxon>Lophotrochozoa</taxon>
        <taxon>Platyhelminthes</taxon>
        <taxon>Rhabditophora</taxon>
        <taxon>Rhabdocoela</taxon>
        <taxon>Dalyellioida</taxon>
        <taxon>Umagillidae</taxon>
        <taxon>Syndesmis</taxon>
    </lineage>
</organism>
<dbReference type="RefSeq" id="YP_009922615.1">
    <property type="nucleotide sequence ID" value="NC_050392.1"/>
</dbReference>
<dbReference type="GeneID" id="58912253"/>
<feature type="transmembrane region" description="Helical" evidence="9">
    <location>
        <begin position="200"/>
        <end position="224"/>
    </location>
</feature>
<feature type="domain" description="Heme-copper oxidase subunit III family profile" evidence="10">
    <location>
        <begin position="7"/>
        <end position="265"/>
    </location>
</feature>
<keyword evidence="7 9" id="KW-0472">Membrane</keyword>
<feature type="transmembrane region" description="Helical" evidence="9">
    <location>
        <begin position="131"/>
        <end position="154"/>
    </location>
</feature>
<dbReference type="GO" id="GO:0019646">
    <property type="term" value="P:aerobic electron transport chain"/>
    <property type="evidence" value="ECO:0007669"/>
    <property type="project" value="InterPro"/>
</dbReference>
<dbReference type="InterPro" id="IPR035973">
    <property type="entry name" value="Cyt_c_oxidase_su3-like_sf"/>
</dbReference>
<keyword evidence="8 11" id="KW-0496">Mitochondrion</keyword>
<dbReference type="Pfam" id="PF00510">
    <property type="entry name" value="COX3"/>
    <property type="match status" value="1"/>
</dbReference>
<dbReference type="EMBL" id="MT063058">
    <property type="protein sequence ID" value="QNA49650.1"/>
    <property type="molecule type" value="Genomic_DNA"/>
</dbReference>
<accession>A0A7G5XUL5</accession>
<feature type="transmembrane region" description="Helical" evidence="9">
    <location>
        <begin position="244"/>
        <end position="264"/>
    </location>
</feature>
<evidence type="ECO:0000259" key="10">
    <source>
        <dbReference type="PROSITE" id="PS50253"/>
    </source>
</evidence>
<feature type="transmembrane region" description="Helical" evidence="9">
    <location>
        <begin position="44"/>
        <end position="62"/>
    </location>
</feature>